<sequence length="59" mass="6507">MRGNTPRTPLFLKTAFDAMIDSLSQLLFNPFKSGLHYGAILGIAIDFVKIPASSYLAIY</sequence>
<name>A0A368KWY6_9BACT</name>
<proteinExistence type="predicted"/>
<dbReference type="Proteomes" id="UP000253562">
    <property type="component" value="Unassembled WGS sequence"/>
</dbReference>
<protein>
    <submittedName>
        <fullName evidence="1">Uncharacterized protein</fullName>
    </submittedName>
</protein>
<accession>A0A368KWY6</accession>
<gene>
    <name evidence="1" type="ORF">DTL42_02030</name>
</gene>
<dbReference type="AlphaFoldDB" id="A0A368KWY6"/>
<dbReference type="EMBL" id="QPEX01000010">
    <property type="protein sequence ID" value="RCS53964.1"/>
    <property type="molecule type" value="Genomic_DNA"/>
</dbReference>
<evidence type="ECO:0000313" key="2">
    <source>
        <dbReference type="Proteomes" id="UP000253562"/>
    </source>
</evidence>
<organism evidence="1 2">
    <name type="scientific">Bremerella cremea</name>
    <dbReference type="NCBI Taxonomy" id="1031537"/>
    <lineage>
        <taxon>Bacteria</taxon>
        <taxon>Pseudomonadati</taxon>
        <taxon>Planctomycetota</taxon>
        <taxon>Planctomycetia</taxon>
        <taxon>Pirellulales</taxon>
        <taxon>Pirellulaceae</taxon>
        <taxon>Bremerella</taxon>
    </lineage>
</organism>
<reference evidence="1 2" key="1">
    <citation type="submission" date="2018-07" db="EMBL/GenBank/DDBJ databases">
        <title>Comparative genomes isolates from brazilian mangrove.</title>
        <authorList>
            <person name="De Araujo J.E."/>
            <person name="Taketani R.G."/>
            <person name="Silva M.C.P."/>
            <person name="Lourenco M.V."/>
            <person name="Oliveira V.M."/>
            <person name="Andreote F.D."/>
        </authorList>
    </citation>
    <scope>NUCLEOTIDE SEQUENCE [LARGE SCALE GENOMIC DNA]</scope>
    <source>
        <strain evidence="1 2">HEX PRIS-MGV</strain>
    </source>
</reference>
<evidence type="ECO:0000313" key="1">
    <source>
        <dbReference type="EMBL" id="RCS53964.1"/>
    </source>
</evidence>
<comment type="caution">
    <text evidence="1">The sequence shown here is derived from an EMBL/GenBank/DDBJ whole genome shotgun (WGS) entry which is preliminary data.</text>
</comment>